<sequence>MLKRKNQNEATNLLQYLLTVATTVHDPDQVPEIAAGDMGGLGSECSYMDTLVAPNLRRRKNNVVMEHARYLVACAMIFALILAYQHVLKNSKGDTKQKLTDREWRSMKDKYEKAALEDITKEEKNKKMSSEGDSIFKGYAQKAENLLAYDEFNHLQNKSMTVEKLRSAQEKSELAALKKATSEEDMYAFKMRHEAIAKKQMAAEKKFQEQLQQTMKDLSTPENQPENSKGDHVRSMIKDPPQHTMHHDTNPTSVDQDYSTTYQAAEKVEEARRQAFLKEVQQLKTRDEDEVIKRAKLLQQESERDVQKRANLKAREAAKARLAKKMLAIESGETKPHVNLEKTKQSKDEERIKSKSFAGRPNRSKKPSQNSKSRQENTLHELDLSSDKYHASVKSMWNADIVRSREERIRRLAYHKEREQLLSKDKAEEQGVADVLDKTSASLLEPNQLSDAAPSHNGDKQGNELFHNRESEAQMIIDDTNS</sequence>
<reference evidence="5" key="2">
    <citation type="submission" date="2012-11" db="EMBL/GenBank/DDBJ databases">
        <authorList>
            <person name="Kuo A."/>
            <person name="Curtis B.A."/>
            <person name="Tanifuji G."/>
            <person name="Burki F."/>
            <person name="Gruber A."/>
            <person name="Irimia M."/>
            <person name="Maruyama S."/>
            <person name="Arias M.C."/>
            <person name="Ball S.G."/>
            <person name="Gile G.H."/>
            <person name="Hirakawa Y."/>
            <person name="Hopkins J.F."/>
            <person name="Rensing S.A."/>
            <person name="Schmutz J."/>
            <person name="Symeonidi A."/>
            <person name="Elias M."/>
            <person name="Eveleigh R.J."/>
            <person name="Herman E.K."/>
            <person name="Klute M.J."/>
            <person name="Nakayama T."/>
            <person name="Obornik M."/>
            <person name="Reyes-Prieto A."/>
            <person name="Armbrust E.V."/>
            <person name="Aves S.J."/>
            <person name="Beiko R.G."/>
            <person name="Coutinho P."/>
            <person name="Dacks J.B."/>
            <person name="Durnford D.G."/>
            <person name="Fast N.M."/>
            <person name="Green B.R."/>
            <person name="Grisdale C."/>
            <person name="Hempe F."/>
            <person name="Henrissat B."/>
            <person name="Hoppner M.P."/>
            <person name="Ishida K.-I."/>
            <person name="Kim E."/>
            <person name="Koreny L."/>
            <person name="Kroth P.G."/>
            <person name="Liu Y."/>
            <person name="Malik S.-B."/>
            <person name="Maier U.G."/>
            <person name="McRose D."/>
            <person name="Mock T."/>
            <person name="Neilson J.A."/>
            <person name="Onodera N.T."/>
            <person name="Poole A.M."/>
            <person name="Pritham E.J."/>
            <person name="Richards T.A."/>
            <person name="Rocap G."/>
            <person name="Roy S.W."/>
            <person name="Sarai C."/>
            <person name="Schaack S."/>
            <person name="Shirato S."/>
            <person name="Slamovits C.H."/>
            <person name="Spencer D.F."/>
            <person name="Suzuki S."/>
            <person name="Worden A.Z."/>
            <person name="Zauner S."/>
            <person name="Barry K."/>
            <person name="Bell C."/>
            <person name="Bharti A.K."/>
            <person name="Crow J.A."/>
            <person name="Grimwood J."/>
            <person name="Kramer R."/>
            <person name="Lindquist E."/>
            <person name="Lucas S."/>
            <person name="Salamov A."/>
            <person name="McFadden G.I."/>
            <person name="Lane C.E."/>
            <person name="Keeling P.J."/>
            <person name="Gray M.W."/>
            <person name="Grigoriev I.V."/>
            <person name="Archibald J.M."/>
        </authorList>
    </citation>
    <scope>NUCLEOTIDE SEQUENCE</scope>
    <source>
        <strain evidence="5">CCMP2712</strain>
    </source>
</reference>
<reference evidence="3 5" key="1">
    <citation type="journal article" date="2012" name="Nature">
        <title>Algal genomes reveal evolutionary mosaicism and the fate of nucleomorphs.</title>
        <authorList>
            <consortium name="DOE Joint Genome Institute"/>
            <person name="Curtis B.A."/>
            <person name="Tanifuji G."/>
            <person name="Burki F."/>
            <person name="Gruber A."/>
            <person name="Irimia M."/>
            <person name="Maruyama S."/>
            <person name="Arias M.C."/>
            <person name="Ball S.G."/>
            <person name="Gile G.H."/>
            <person name="Hirakawa Y."/>
            <person name="Hopkins J.F."/>
            <person name="Kuo A."/>
            <person name="Rensing S.A."/>
            <person name="Schmutz J."/>
            <person name="Symeonidi A."/>
            <person name="Elias M."/>
            <person name="Eveleigh R.J."/>
            <person name="Herman E.K."/>
            <person name="Klute M.J."/>
            <person name="Nakayama T."/>
            <person name="Obornik M."/>
            <person name="Reyes-Prieto A."/>
            <person name="Armbrust E.V."/>
            <person name="Aves S.J."/>
            <person name="Beiko R.G."/>
            <person name="Coutinho P."/>
            <person name="Dacks J.B."/>
            <person name="Durnford D.G."/>
            <person name="Fast N.M."/>
            <person name="Green B.R."/>
            <person name="Grisdale C.J."/>
            <person name="Hempel F."/>
            <person name="Henrissat B."/>
            <person name="Hoppner M.P."/>
            <person name="Ishida K."/>
            <person name="Kim E."/>
            <person name="Koreny L."/>
            <person name="Kroth P.G."/>
            <person name="Liu Y."/>
            <person name="Malik S.B."/>
            <person name="Maier U.G."/>
            <person name="McRose D."/>
            <person name="Mock T."/>
            <person name="Neilson J.A."/>
            <person name="Onodera N.T."/>
            <person name="Poole A.M."/>
            <person name="Pritham E.J."/>
            <person name="Richards T.A."/>
            <person name="Rocap G."/>
            <person name="Roy S.W."/>
            <person name="Sarai C."/>
            <person name="Schaack S."/>
            <person name="Shirato S."/>
            <person name="Slamovits C.H."/>
            <person name="Spencer D.F."/>
            <person name="Suzuki S."/>
            <person name="Worden A.Z."/>
            <person name="Zauner S."/>
            <person name="Barry K."/>
            <person name="Bell C."/>
            <person name="Bharti A.K."/>
            <person name="Crow J.A."/>
            <person name="Grimwood J."/>
            <person name="Kramer R."/>
            <person name="Lindquist E."/>
            <person name="Lucas S."/>
            <person name="Salamov A."/>
            <person name="McFadden G.I."/>
            <person name="Lane C.E."/>
            <person name="Keeling P.J."/>
            <person name="Gray M.W."/>
            <person name="Grigoriev I.V."/>
            <person name="Archibald J.M."/>
        </authorList>
    </citation>
    <scope>NUCLEOTIDE SEQUENCE</scope>
    <source>
        <strain evidence="3 5">CCMP2712</strain>
    </source>
</reference>
<dbReference type="RefSeq" id="XP_005825673.1">
    <property type="nucleotide sequence ID" value="XM_005825616.1"/>
</dbReference>
<feature type="region of interest" description="Disordered" evidence="1">
    <location>
        <begin position="446"/>
        <end position="482"/>
    </location>
</feature>
<evidence type="ECO:0000313" key="5">
    <source>
        <dbReference type="Proteomes" id="UP000011087"/>
    </source>
</evidence>
<feature type="region of interest" description="Disordered" evidence="1">
    <location>
        <begin position="216"/>
        <end position="256"/>
    </location>
</feature>
<feature type="compositionally biased region" description="Basic and acidic residues" evidence="1">
    <location>
        <begin position="373"/>
        <end position="385"/>
    </location>
</feature>
<keyword evidence="2" id="KW-0812">Transmembrane</keyword>
<accession>L1IR07</accession>
<reference evidence="4" key="3">
    <citation type="submission" date="2016-03" db="UniProtKB">
        <authorList>
            <consortium name="EnsemblProtists"/>
        </authorList>
    </citation>
    <scope>IDENTIFICATION</scope>
</reference>
<keyword evidence="5" id="KW-1185">Reference proteome</keyword>
<evidence type="ECO:0000256" key="2">
    <source>
        <dbReference type="SAM" id="Phobius"/>
    </source>
</evidence>
<organism evidence="3">
    <name type="scientific">Guillardia theta (strain CCMP2712)</name>
    <name type="common">Cryptophyte</name>
    <dbReference type="NCBI Taxonomy" id="905079"/>
    <lineage>
        <taxon>Eukaryota</taxon>
        <taxon>Cryptophyceae</taxon>
        <taxon>Pyrenomonadales</taxon>
        <taxon>Geminigeraceae</taxon>
        <taxon>Guillardia</taxon>
    </lineage>
</organism>
<proteinExistence type="predicted"/>
<feature type="region of interest" description="Disordered" evidence="1">
    <location>
        <begin position="328"/>
        <end position="385"/>
    </location>
</feature>
<evidence type="ECO:0000313" key="4">
    <source>
        <dbReference type="EnsemblProtists" id="EKX38693"/>
    </source>
</evidence>
<name>L1IR07_GUITC</name>
<dbReference type="EMBL" id="JH993046">
    <property type="protein sequence ID" value="EKX38693.1"/>
    <property type="molecule type" value="Genomic_DNA"/>
</dbReference>
<dbReference type="HOGENOM" id="CLU_566791_0_0_1"/>
<keyword evidence="2" id="KW-0472">Membrane</keyword>
<dbReference type="PaxDb" id="55529-EKX38693"/>
<feature type="transmembrane region" description="Helical" evidence="2">
    <location>
        <begin position="68"/>
        <end position="87"/>
    </location>
</feature>
<dbReference type="Proteomes" id="UP000011087">
    <property type="component" value="Unassembled WGS sequence"/>
</dbReference>
<dbReference type="EnsemblProtists" id="EKX38693">
    <property type="protein sequence ID" value="EKX38693"/>
    <property type="gene ID" value="GUITHDRAFT_144081"/>
</dbReference>
<feature type="compositionally biased region" description="Polar residues" evidence="1">
    <location>
        <begin position="216"/>
        <end position="227"/>
    </location>
</feature>
<feature type="compositionally biased region" description="Basic and acidic residues" evidence="1">
    <location>
        <begin position="228"/>
        <end position="249"/>
    </location>
</feature>
<gene>
    <name evidence="3" type="ORF">GUITHDRAFT_144081</name>
</gene>
<dbReference type="KEGG" id="gtt:GUITHDRAFT_144081"/>
<keyword evidence="2" id="KW-1133">Transmembrane helix</keyword>
<dbReference type="GeneID" id="17295410"/>
<evidence type="ECO:0000256" key="1">
    <source>
        <dbReference type="SAM" id="MobiDB-lite"/>
    </source>
</evidence>
<dbReference type="AlphaFoldDB" id="L1IR07"/>
<feature type="compositionally biased region" description="Basic and acidic residues" evidence="1">
    <location>
        <begin position="332"/>
        <end position="353"/>
    </location>
</feature>
<evidence type="ECO:0000313" key="3">
    <source>
        <dbReference type="EMBL" id="EKX38693.1"/>
    </source>
</evidence>
<feature type="compositionally biased region" description="Basic and acidic residues" evidence="1">
    <location>
        <begin position="457"/>
        <end position="472"/>
    </location>
</feature>
<protein>
    <submittedName>
        <fullName evidence="3 4">Uncharacterized protein</fullName>
    </submittedName>
</protein>